<organism evidence="2 3">
    <name type="scientific">Plasmodium vivax (strain Brazil I)</name>
    <dbReference type="NCBI Taxonomy" id="1033975"/>
    <lineage>
        <taxon>Eukaryota</taxon>
        <taxon>Sar</taxon>
        <taxon>Alveolata</taxon>
        <taxon>Apicomplexa</taxon>
        <taxon>Aconoidasida</taxon>
        <taxon>Haemosporida</taxon>
        <taxon>Plasmodiidae</taxon>
        <taxon>Plasmodium</taxon>
        <taxon>Plasmodium (Plasmodium)</taxon>
    </lineage>
</organism>
<dbReference type="Proteomes" id="UP000053327">
    <property type="component" value="Unassembled WGS sequence"/>
</dbReference>
<accession>A0A0J9SKS7</accession>
<feature type="region of interest" description="Disordered" evidence="1">
    <location>
        <begin position="374"/>
        <end position="397"/>
    </location>
</feature>
<dbReference type="EMBL" id="KQ234875">
    <property type="protein sequence ID" value="KMZ83660.1"/>
    <property type="molecule type" value="Genomic_DNA"/>
</dbReference>
<dbReference type="AlphaFoldDB" id="A0A0J9SKS7"/>
<evidence type="ECO:0000256" key="1">
    <source>
        <dbReference type="SAM" id="MobiDB-lite"/>
    </source>
</evidence>
<gene>
    <name evidence="2" type="ORF">PVBG_00740</name>
</gene>
<proteinExistence type="predicted"/>
<sequence>MAALPGRVGRCLKIRRGQLPNSRCLSSCSRGEANQRHDVSLQQGVSLQHDVSLQQGVSLQHDVSLQHSVSLHPARRESDAYRQYEHLLKVGSKTPEQVINLLSDISRERRCDAEVVKTITNHVYDFSEDYFPPQLVQVLEIYAKLKYSNETLLGVVCNRVNDLVNIRSPLRVKILTNVYKQLNLHHPAVKAPLMSHLNSNINDYKNELVSIVKNVSYLYVDADTSANIINRIATNYDYYDKDGFTIIEACSRLDAPQEVLLELVNRKVKQLHTNGDSCSFKNFVKFLSAYKRLGLKENTYIHTQFEKKLNNIKLLPPENVSYVLLLMLASKLRHEGLFDLVIINVENFVNNRNEQLSLEGKNLYVSQGEKCMRGSGEREELSPPPGEKHARKNSHKGYPQQSAYNPYVLNFLPFHLLLLTLLNYGEKNTLKHLLNVCVLDYLHLYDTSNLVNLLYVCTLLAMEGEEGSKGVQSAELEQTAQEIFLALQYVYKKATINEMKILHECFLYFQRGVEKNPKLVKLHDDLLHSECLSLLPSSHDNLKFEDLKIVRCASSSYLQGKTDSTIYFYLNRNDFFSSNVCGCDDLLLSVKLRANILRRQYGGAHAVQMVYPGGATGSGLTSKG</sequence>
<reference evidence="2 3" key="1">
    <citation type="submission" date="2011-08" db="EMBL/GenBank/DDBJ databases">
        <title>The Genome Sequence of Plasmodium vivax Brazil I.</title>
        <authorList>
            <consortium name="The Broad Institute Genome Sequencing Platform"/>
            <consortium name="The Broad Institute Genome Sequencing Center for Infectious Disease"/>
            <person name="Neafsey D."/>
            <person name="Carlton J."/>
            <person name="Barnwell J."/>
            <person name="Collins W."/>
            <person name="Escalante A."/>
            <person name="Mullikin J."/>
            <person name="Saul A."/>
            <person name="Guigo R."/>
            <person name="Camara F."/>
            <person name="Young S.K."/>
            <person name="Zeng Q."/>
            <person name="Gargeya S."/>
            <person name="Fitzgerald M."/>
            <person name="Haas B."/>
            <person name="Abouelleil A."/>
            <person name="Alvarado L."/>
            <person name="Arachchi H.M."/>
            <person name="Berlin A."/>
            <person name="Brown A."/>
            <person name="Chapman S.B."/>
            <person name="Chen Z."/>
            <person name="Dunbar C."/>
            <person name="Freedman E."/>
            <person name="Gearin G."/>
            <person name="Gellesch M."/>
            <person name="Goldberg J."/>
            <person name="Griggs A."/>
            <person name="Gujja S."/>
            <person name="Heiman D."/>
            <person name="Howarth C."/>
            <person name="Larson L."/>
            <person name="Lui A."/>
            <person name="MacDonald P.J.P."/>
            <person name="Montmayeur A."/>
            <person name="Murphy C."/>
            <person name="Neiman D."/>
            <person name="Pearson M."/>
            <person name="Priest M."/>
            <person name="Roberts A."/>
            <person name="Saif S."/>
            <person name="Shea T."/>
            <person name="Shenoy N."/>
            <person name="Sisk P."/>
            <person name="Stolte C."/>
            <person name="Sykes S."/>
            <person name="Wortman J."/>
            <person name="Nusbaum C."/>
            <person name="Birren B."/>
        </authorList>
    </citation>
    <scope>NUCLEOTIDE SEQUENCE [LARGE SCALE GENOMIC DNA]</scope>
    <source>
        <strain evidence="2 3">Brazil I</strain>
    </source>
</reference>
<protein>
    <submittedName>
        <fullName evidence="2">Uncharacterized protein</fullName>
    </submittedName>
</protein>
<evidence type="ECO:0000313" key="3">
    <source>
        <dbReference type="Proteomes" id="UP000053327"/>
    </source>
</evidence>
<dbReference type="OrthoDB" id="434697at2759"/>
<evidence type="ECO:0000313" key="2">
    <source>
        <dbReference type="EMBL" id="KMZ83660.1"/>
    </source>
</evidence>
<name>A0A0J9SKS7_PLAV1</name>